<evidence type="ECO:0000256" key="4">
    <source>
        <dbReference type="ARBA" id="ARBA00022843"/>
    </source>
</evidence>
<dbReference type="GO" id="GO:0034274">
    <property type="term" value="C:Atg12-Atg5-Atg16 complex"/>
    <property type="evidence" value="ECO:0007669"/>
    <property type="project" value="TreeGrafter"/>
</dbReference>
<dbReference type="PANTHER" id="PTHR13040:SF2">
    <property type="entry name" value="AUTOPHAGY PROTEIN 5"/>
    <property type="match status" value="1"/>
</dbReference>
<keyword evidence="6" id="KW-0472">Membrane</keyword>
<comment type="subunit">
    <text evidence="6">Conjugated with ATG12.</text>
</comment>
<dbReference type="Pfam" id="PF20637">
    <property type="entry name" value="ATG5_HBR"/>
    <property type="match status" value="1"/>
</dbReference>
<feature type="compositionally biased region" description="Polar residues" evidence="7">
    <location>
        <begin position="197"/>
        <end position="220"/>
    </location>
</feature>
<dbReference type="GO" id="GO:0019776">
    <property type="term" value="F:Atg8-family ligase activity"/>
    <property type="evidence" value="ECO:0007669"/>
    <property type="project" value="TreeGrafter"/>
</dbReference>
<evidence type="ECO:0000256" key="7">
    <source>
        <dbReference type="SAM" id="MobiDB-lite"/>
    </source>
</evidence>
<comment type="function">
    <text evidence="6">Involved in cytoplasm to vacuole transport (Cvt) and autophagic vesicle formation.</text>
</comment>
<name>A0A061BJZ2_RHOTO</name>
<dbReference type="PANTHER" id="PTHR13040">
    <property type="entry name" value="AUTOPHAGY PROTEIN 5"/>
    <property type="match status" value="1"/>
</dbReference>
<evidence type="ECO:0000313" key="11">
    <source>
        <dbReference type="EMBL" id="CDR48237.1"/>
    </source>
</evidence>
<dbReference type="OrthoDB" id="272162at2759"/>
<keyword evidence="4 6" id="KW-0832">Ubl conjugation</keyword>
<dbReference type="GO" id="GO:0034727">
    <property type="term" value="P:piecemeal microautophagy of the nucleus"/>
    <property type="evidence" value="ECO:0007669"/>
    <property type="project" value="TreeGrafter"/>
</dbReference>
<dbReference type="GO" id="GO:0034045">
    <property type="term" value="C:phagophore assembly site membrane"/>
    <property type="evidence" value="ECO:0007669"/>
    <property type="project" value="UniProtKB-SubCell"/>
</dbReference>
<evidence type="ECO:0000259" key="10">
    <source>
        <dbReference type="Pfam" id="PF20638"/>
    </source>
</evidence>
<dbReference type="EMBL" id="LK052951">
    <property type="protein sequence ID" value="CDR48237.1"/>
    <property type="molecule type" value="Genomic_DNA"/>
</dbReference>
<dbReference type="InterPro" id="IPR048940">
    <property type="entry name" value="ATG5_HBR"/>
</dbReference>
<feature type="domain" description="Autophagy protein ATG5 UblA" evidence="10">
    <location>
        <begin position="53"/>
        <end position="145"/>
    </location>
</feature>
<sequence>MSRQPSSYSSATSARMRQTPSNSSFTGSGGSGGTGGGDAAGAGALAAVFRTLVFGGSVPIQVVLAENELPAQADRSIEAYYVQAPRIAYLPLLLPQIRKYFVNLVLDDNTAASLRDQDLWFEADGVPLKWHWPIGLLYDYHYLANQPSLLPPRPSTTTADSSLPSSLASVFAPLSASTAQLSFDQPESRDATLRAPSASSHTARPRTPSSARSIPTSSLPPSDPTQPWKITLHLRDPPSDVLVVSNKVEDARVGFMAMVKEADYVRSGNTKRVMNLRKEQQDGLWEGLVQNNFDKYWSVGSRLVPLPSLGPHFASPALIRSPTPSSGNERVPDANGVRSVPVKVYLPEGAQPLQELVSPLREDGTPTTLQHFLSHLLPLLFPPSSASSPSLAYPLIQGVYVPLASEMGWLGACLAGADGWVSVVVVLDEREES</sequence>
<dbReference type="Gene3D" id="1.10.246.190">
    <property type="entry name" value="Autophagy protein Apg5, helix rich domain"/>
    <property type="match status" value="1"/>
</dbReference>
<feature type="domain" description="Autophagy protein ATG5 UblB" evidence="8">
    <location>
        <begin position="340"/>
        <end position="425"/>
    </location>
</feature>
<feature type="compositionally biased region" description="Polar residues" evidence="7">
    <location>
        <begin position="1"/>
        <end position="25"/>
    </location>
</feature>
<comment type="similarity">
    <text evidence="2 6">Belongs to the ATG5 family.</text>
</comment>
<feature type="domain" description="Autophagy protein ATG5 alpha-helical bundle region" evidence="9">
    <location>
        <begin position="254"/>
        <end position="305"/>
    </location>
</feature>
<reference evidence="11" key="1">
    <citation type="journal article" date="2014" name="Genome Announc.">
        <title>Draft genome sequence of Rhodosporidium toruloides CECT1137, an oleaginous yeast of biotechnological interest.</title>
        <authorList>
            <person name="Morin N."/>
            <person name="Calcas X."/>
            <person name="Devillers H."/>
            <person name="Durrens P."/>
            <person name="Sherman D.J."/>
            <person name="Nicaud J.-M."/>
            <person name="Neuveglise C."/>
        </authorList>
    </citation>
    <scope>NUCLEOTIDE SEQUENCE</scope>
    <source>
        <strain evidence="11">CECT1137</strain>
    </source>
</reference>
<evidence type="ECO:0000259" key="9">
    <source>
        <dbReference type="Pfam" id="PF20637"/>
    </source>
</evidence>
<dbReference type="GO" id="GO:0005776">
    <property type="term" value="C:autophagosome"/>
    <property type="evidence" value="ECO:0007669"/>
    <property type="project" value="TreeGrafter"/>
</dbReference>
<evidence type="ECO:0000256" key="1">
    <source>
        <dbReference type="ARBA" id="ARBA00004623"/>
    </source>
</evidence>
<dbReference type="Gene3D" id="3.10.20.90">
    <property type="entry name" value="Phosphatidylinositol 3-kinase Catalytic Subunit, Chain A, domain 1"/>
    <property type="match status" value="1"/>
</dbReference>
<keyword evidence="6" id="KW-0813">Transport</keyword>
<dbReference type="GO" id="GO:0006995">
    <property type="term" value="P:cellular response to nitrogen starvation"/>
    <property type="evidence" value="ECO:0007669"/>
    <property type="project" value="TreeGrafter"/>
</dbReference>
<accession>A0A061BJZ2</accession>
<dbReference type="Pfam" id="PF04106">
    <property type="entry name" value="ATG5_UblB"/>
    <property type="match status" value="1"/>
</dbReference>
<proteinExistence type="inferred from homology"/>
<dbReference type="Gene3D" id="3.10.20.620">
    <property type="match status" value="1"/>
</dbReference>
<dbReference type="GO" id="GO:0000422">
    <property type="term" value="P:autophagy of mitochondrion"/>
    <property type="evidence" value="ECO:0007669"/>
    <property type="project" value="TreeGrafter"/>
</dbReference>
<evidence type="ECO:0000259" key="8">
    <source>
        <dbReference type="Pfam" id="PF04106"/>
    </source>
</evidence>
<evidence type="ECO:0000256" key="5">
    <source>
        <dbReference type="ARBA" id="ARBA00023006"/>
    </source>
</evidence>
<organism evidence="11">
    <name type="scientific">Rhodotorula toruloides</name>
    <name type="common">Yeast</name>
    <name type="synonym">Rhodosporidium toruloides</name>
    <dbReference type="NCBI Taxonomy" id="5286"/>
    <lineage>
        <taxon>Eukaryota</taxon>
        <taxon>Fungi</taxon>
        <taxon>Dikarya</taxon>
        <taxon>Basidiomycota</taxon>
        <taxon>Pucciniomycotina</taxon>
        <taxon>Microbotryomycetes</taxon>
        <taxon>Sporidiobolales</taxon>
        <taxon>Sporidiobolaceae</taxon>
        <taxon>Rhodotorula</taxon>
    </lineage>
</organism>
<dbReference type="InterPro" id="IPR048939">
    <property type="entry name" value="ATG5_UblA"/>
</dbReference>
<dbReference type="GO" id="GO:0061908">
    <property type="term" value="C:phagophore"/>
    <property type="evidence" value="ECO:0007669"/>
    <property type="project" value="TreeGrafter"/>
</dbReference>
<dbReference type="FunFam" id="3.10.20.90:FF:000347">
    <property type="entry name" value="Autophagy protein 5"/>
    <property type="match status" value="1"/>
</dbReference>
<dbReference type="Pfam" id="PF20638">
    <property type="entry name" value="ATG5_UblA"/>
    <property type="match status" value="1"/>
</dbReference>
<evidence type="ECO:0000256" key="2">
    <source>
        <dbReference type="ARBA" id="ARBA00006910"/>
    </source>
</evidence>
<dbReference type="InterPro" id="IPR007239">
    <property type="entry name" value="Atg5"/>
</dbReference>
<dbReference type="AlphaFoldDB" id="A0A061BJZ2"/>
<feature type="region of interest" description="Disordered" evidence="7">
    <location>
        <begin position="181"/>
        <end position="229"/>
    </location>
</feature>
<dbReference type="InterPro" id="IPR048318">
    <property type="entry name" value="ATG5_UblB"/>
</dbReference>
<evidence type="ECO:0000256" key="3">
    <source>
        <dbReference type="ARBA" id="ARBA00022499"/>
    </source>
</evidence>
<feature type="region of interest" description="Disordered" evidence="7">
    <location>
        <begin position="1"/>
        <end position="33"/>
    </location>
</feature>
<comment type="subcellular location">
    <subcellularLocation>
        <location evidence="1 6">Preautophagosomal structure membrane</location>
        <topology evidence="1 6">Peripheral membrane protein</topology>
    </subcellularLocation>
</comment>
<dbReference type="InterPro" id="IPR042527">
    <property type="entry name" value="Atg5_UblA_dom_sf"/>
</dbReference>
<evidence type="ECO:0000256" key="6">
    <source>
        <dbReference type="RuleBase" id="RU361202"/>
    </source>
</evidence>
<keyword evidence="3 6" id="KW-1017">Isopeptide bond</keyword>
<dbReference type="InterPro" id="IPR042526">
    <property type="entry name" value="Atg5_HR"/>
</dbReference>
<protein>
    <recommendedName>
        <fullName evidence="6">Autophagy protein 5</fullName>
    </recommendedName>
</protein>
<dbReference type="GO" id="GO:0044233">
    <property type="term" value="C:mitochondria-associated endoplasmic reticulum membrane contact site"/>
    <property type="evidence" value="ECO:0007669"/>
    <property type="project" value="TreeGrafter"/>
</dbReference>
<gene>
    <name evidence="11" type="ORF">RHTO0S_16e04214g</name>
</gene>
<keyword evidence="5 6" id="KW-0072">Autophagy</keyword>